<name>A0A8J3GCW9_9BACT</name>
<accession>A0A8J3GCW9</accession>
<dbReference type="EMBL" id="BMXG01000010">
    <property type="protein sequence ID" value="GHC02021.1"/>
    <property type="molecule type" value="Genomic_DNA"/>
</dbReference>
<sequence length="180" mass="19581">MSQGAVDSNIWHRAVRLDADIASLERVVEVDALPVECTPPSPLAVFLGEFMDEVLPECGLTGQASIVDLSRLLATVAIYSPEALPHWNLEGEPISGELHDSIARAVLGIVLPAKGLRSERNLRAAFARLLALVLAVCPELLPGATPKLCAHWLGVSWDTFRKQTRQVSDELYQKNGSFCL</sequence>
<comment type="caution">
    <text evidence="1">The sequence shown here is derived from an EMBL/GenBank/DDBJ whole genome shotgun (WGS) entry which is preliminary data.</text>
</comment>
<reference evidence="1" key="1">
    <citation type="journal article" date="2014" name="Int. J. Syst. Evol. Microbiol.">
        <title>Complete genome sequence of Corynebacterium casei LMG S-19264T (=DSM 44701T), isolated from a smear-ripened cheese.</title>
        <authorList>
            <consortium name="US DOE Joint Genome Institute (JGI-PGF)"/>
            <person name="Walter F."/>
            <person name="Albersmeier A."/>
            <person name="Kalinowski J."/>
            <person name="Ruckert C."/>
        </authorList>
    </citation>
    <scope>NUCLEOTIDE SEQUENCE</scope>
    <source>
        <strain evidence="1">KCTC 12870</strain>
    </source>
</reference>
<evidence type="ECO:0000313" key="2">
    <source>
        <dbReference type="Proteomes" id="UP000642829"/>
    </source>
</evidence>
<gene>
    <name evidence="1" type="ORF">GCM10007047_18140</name>
</gene>
<evidence type="ECO:0000313" key="1">
    <source>
        <dbReference type="EMBL" id="GHC02021.1"/>
    </source>
</evidence>
<dbReference type="AlphaFoldDB" id="A0A8J3GCW9"/>
<dbReference type="Proteomes" id="UP000642829">
    <property type="component" value="Unassembled WGS sequence"/>
</dbReference>
<proteinExistence type="predicted"/>
<organism evidence="1 2">
    <name type="scientific">Cerasicoccus arenae</name>
    <dbReference type="NCBI Taxonomy" id="424488"/>
    <lineage>
        <taxon>Bacteria</taxon>
        <taxon>Pseudomonadati</taxon>
        <taxon>Verrucomicrobiota</taxon>
        <taxon>Opitutia</taxon>
        <taxon>Puniceicoccales</taxon>
        <taxon>Cerasicoccaceae</taxon>
        <taxon>Cerasicoccus</taxon>
    </lineage>
</organism>
<protein>
    <submittedName>
        <fullName evidence="1">Uncharacterized protein</fullName>
    </submittedName>
</protein>
<dbReference type="RefSeq" id="WP_189514301.1">
    <property type="nucleotide sequence ID" value="NZ_BMXG01000010.1"/>
</dbReference>
<reference evidence="1" key="2">
    <citation type="submission" date="2020-09" db="EMBL/GenBank/DDBJ databases">
        <authorList>
            <person name="Sun Q."/>
            <person name="Kim S."/>
        </authorList>
    </citation>
    <scope>NUCLEOTIDE SEQUENCE</scope>
    <source>
        <strain evidence="1">KCTC 12870</strain>
    </source>
</reference>
<keyword evidence="2" id="KW-1185">Reference proteome</keyword>